<dbReference type="GO" id="GO:0004563">
    <property type="term" value="F:beta-N-acetylhexosaminidase activity"/>
    <property type="evidence" value="ECO:0007669"/>
    <property type="project" value="UniProtKB-EC"/>
</dbReference>
<evidence type="ECO:0000259" key="11">
    <source>
        <dbReference type="Pfam" id="PF14845"/>
    </source>
</evidence>
<dbReference type="FunFam" id="3.20.20.80:FF:000063">
    <property type="entry name" value="Beta-hexosaminidase"/>
    <property type="match status" value="1"/>
</dbReference>
<evidence type="ECO:0000256" key="3">
    <source>
        <dbReference type="ARBA" id="ARBA00022729"/>
    </source>
</evidence>
<accession>A0A0C9QMN1</accession>
<dbReference type="Pfam" id="PF14845">
    <property type="entry name" value="Glycohydro_20b2"/>
    <property type="match status" value="1"/>
</dbReference>
<keyword evidence="6 7" id="KW-0326">Glycosidase</keyword>
<evidence type="ECO:0000256" key="6">
    <source>
        <dbReference type="ARBA" id="ARBA00023295"/>
    </source>
</evidence>
<dbReference type="GO" id="GO:0005975">
    <property type="term" value="P:carbohydrate metabolic process"/>
    <property type="evidence" value="ECO:0007669"/>
    <property type="project" value="InterPro"/>
</dbReference>
<evidence type="ECO:0000256" key="8">
    <source>
        <dbReference type="PIRSR" id="PIRSR001093-1"/>
    </source>
</evidence>
<dbReference type="EMBL" id="GCHU01021784">
    <property type="protein sequence ID" value="JAG85915.1"/>
    <property type="molecule type" value="Transcribed_RNA"/>
</dbReference>
<dbReference type="SUPFAM" id="SSF51445">
    <property type="entry name" value="(Trans)glycosidases"/>
    <property type="match status" value="1"/>
</dbReference>
<evidence type="ECO:0000259" key="10">
    <source>
        <dbReference type="Pfam" id="PF00728"/>
    </source>
</evidence>
<dbReference type="InterPro" id="IPR017853">
    <property type="entry name" value="GH"/>
</dbReference>
<dbReference type="PANTHER" id="PTHR22600:SF26">
    <property type="entry name" value="BETA-N-ACETYLHEXOSAMINIDASE"/>
    <property type="match status" value="1"/>
</dbReference>
<dbReference type="CDD" id="cd06562">
    <property type="entry name" value="GH20_HexA_HexB-like"/>
    <property type="match status" value="1"/>
</dbReference>
<evidence type="ECO:0000256" key="1">
    <source>
        <dbReference type="ARBA" id="ARBA00001231"/>
    </source>
</evidence>
<keyword evidence="5" id="KW-0325">Glycoprotein</keyword>
<evidence type="ECO:0000313" key="12">
    <source>
        <dbReference type="EMBL" id="JAG85915.1"/>
    </source>
</evidence>
<dbReference type="InterPro" id="IPR025705">
    <property type="entry name" value="Beta_hexosaminidase_sua/sub"/>
</dbReference>
<dbReference type="InterPro" id="IPR029018">
    <property type="entry name" value="Hex-like_dom2"/>
</dbReference>
<dbReference type="AlphaFoldDB" id="A0A0C9QMN1"/>
<dbReference type="PIRSF" id="PIRSF001093">
    <property type="entry name" value="B-hxosamndse_ab_euk"/>
    <property type="match status" value="1"/>
</dbReference>
<keyword evidence="3 9" id="KW-0732">Signal</keyword>
<evidence type="ECO:0000256" key="2">
    <source>
        <dbReference type="ARBA" id="ARBA00006285"/>
    </source>
</evidence>
<dbReference type="GO" id="GO:0016020">
    <property type="term" value="C:membrane"/>
    <property type="evidence" value="ECO:0007669"/>
    <property type="project" value="TreeGrafter"/>
</dbReference>
<organism evidence="12">
    <name type="scientific">Wollemia nobilis</name>
    <dbReference type="NCBI Taxonomy" id="56998"/>
    <lineage>
        <taxon>Eukaryota</taxon>
        <taxon>Viridiplantae</taxon>
        <taxon>Streptophyta</taxon>
        <taxon>Embryophyta</taxon>
        <taxon>Tracheophyta</taxon>
        <taxon>Spermatophyta</taxon>
        <taxon>Pinopsida</taxon>
        <taxon>Pinidae</taxon>
        <taxon>Conifers II</taxon>
        <taxon>Araucariales</taxon>
        <taxon>Araucariaceae</taxon>
        <taxon>Wollemia</taxon>
    </lineage>
</organism>
<proteinExistence type="inferred from homology"/>
<dbReference type="Gene3D" id="3.30.379.10">
    <property type="entry name" value="Chitobiase/beta-hexosaminidase domain 2-like"/>
    <property type="match status" value="1"/>
</dbReference>
<feature type="active site" description="Proton donor" evidence="8">
    <location>
        <position position="347"/>
    </location>
</feature>
<comment type="catalytic activity">
    <reaction evidence="1 7">
        <text>Hydrolysis of terminal non-reducing N-acetyl-D-hexosamine residues in N-acetyl-beta-D-hexosaminides.</text>
        <dbReference type="EC" id="3.2.1.52"/>
    </reaction>
</comment>
<feature type="domain" description="Glycoside hydrolase family 20 catalytic" evidence="10">
    <location>
        <begin position="181"/>
        <end position="545"/>
    </location>
</feature>
<evidence type="ECO:0000256" key="4">
    <source>
        <dbReference type="ARBA" id="ARBA00022801"/>
    </source>
</evidence>
<dbReference type="Pfam" id="PF00728">
    <property type="entry name" value="Glyco_hydro_20"/>
    <property type="match status" value="1"/>
</dbReference>
<evidence type="ECO:0000256" key="9">
    <source>
        <dbReference type="SAM" id="SignalP"/>
    </source>
</evidence>
<sequence>MEQTKILGVALWLTLVCPTLQVAITAEKEPVYLWPMPKTVAWGKISRPIPLSPVFQIVAPNHKNLQNAVSRYSRLVFTDHWFPIGSSSAYDLLTSDPTVTPPLEKLNIRVEDLEADLQHGVDESYTLTIQGGGEANLTARTAWGAMRGLETFSQLLRRGSDASVCPIIIPRPVEIVDGPLYPHRGIVLDTGRNFYPVKDILRTIRAMSYNKLNVFHWHITDSQSFPLDLPSEPALAQKGAYSSAMRYSQRDVRDIVEYGRNHGVRVVPEIDTPGHSASWAEAYPDIVACAGMFWWNPGSSWSDRLASEPGAGQLNPLNPKTFEVVRNVVDDVASLFPEEFFHAGSDEVVPGCWKTDKDIQKFVANGGTLDQLLEKFVYTTHPYITGRNKTAVYWEDVLLDDTVKVRPEILPRETTILQTWNNGPNNTKRITAAGYRAIVSSADFFYLDCGHGGWLGNDSRYDKQISDDPGSPFNYQGGNGGSWCAPFKTWQRIYDYDIAYGLSEEEAKLVLGGEVGVWSEQSDGTVLDGKLWPRASAMAETLWSGNRDGRGKKRYANAMDRLNQWRYRMVDRGINAEPLQPLWCLKNPGMCNLDQ</sequence>
<feature type="signal peptide" evidence="9">
    <location>
        <begin position="1"/>
        <end position="21"/>
    </location>
</feature>
<dbReference type="Gene3D" id="3.20.20.80">
    <property type="entry name" value="Glycosidases"/>
    <property type="match status" value="1"/>
</dbReference>
<dbReference type="PRINTS" id="PR00738">
    <property type="entry name" value="GLHYDRLASE20"/>
</dbReference>
<comment type="similarity">
    <text evidence="2 7">Belongs to the glycosyl hydrolase 20 family.</text>
</comment>
<evidence type="ECO:0000256" key="5">
    <source>
        <dbReference type="ARBA" id="ARBA00023180"/>
    </source>
</evidence>
<keyword evidence="4 7" id="KW-0378">Hydrolase</keyword>
<dbReference type="EC" id="3.2.1.52" evidence="7"/>
<feature type="chain" id="PRO_5002201231" description="Beta-hexosaminidase" evidence="9">
    <location>
        <begin position="22"/>
        <end position="595"/>
    </location>
</feature>
<name>A0A0C9QMN1_9CONI</name>
<dbReference type="InterPro" id="IPR029019">
    <property type="entry name" value="HEX_eukaryotic_N"/>
</dbReference>
<dbReference type="InterPro" id="IPR015883">
    <property type="entry name" value="Glyco_hydro_20_cat"/>
</dbReference>
<protein>
    <recommendedName>
        <fullName evidence="7">Beta-hexosaminidase</fullName>
        <ecNumber evidence="7">3.2.1.52</ecNumber>
    </recommendedName>
</protein>
<evidence type="ECO:0000256" key="7">
    <source>
        <dbReference type="PIRNR" id="PIRNR001093"/>
    </source>
</evidence>
<feature type="domain" description="Beta-hexosaminidase eukaryotic type N-terminal" evidence="11">
    <location>
        <begin position="33"/>
        <end position="155"/>
    </location>
</feature>
<dbReference type="GO" id="GO:0030203">
    <property type="term" value="P:glycosaminoglycan metabolic process"/>
    <property type="evidence" value="ECO:0007669"/>
    <property type="project" value="TreeGrafter"/>
</dbReference>
<dbReference type="SUPFAM" id="SSF55545">
    <property type="entry name" value="beta-N-acetylhexosaminidase-like domain"/>
    <property type="match status" value="1"/>
</dbReference>
<reference evidence="12" key="1">
    <citation type="submission" date="2015-02" db="EMBL/GenBank/DDBJ databases">
        <title>A transcriptome of Wollemia nobilis - a relic of Gondwana.</title>
        <authorList>
            <person name="Chia J.Y."/>
            <person name="Leong Y.S."/>
            <person name="Abdul Karim S."/>
            <person name="Wan Azmi N."/>
            <person name="Hercus R."/>
            <person name="Croft L."/>
        </authorList>
    </citation>
    <scope>NUCLEOTIDE SEQUENCE</scope>
    <source>
        <strain evidence="12">MaeBrown</strain>
        <tissue evidence="12">Leaf</tissue>
    </source>
</reference>
<dbReference type="PANTHER" id="PTHR22600">
    <property type="entry name" value="BETA-HEXOSAMINIDASE"/>
    <property type="match status" value="1"/>
</dbReference>